<dbReference type="Pfam" id="PF03808">
    <property type="entry name" value="Glyco_tran_WecG"/>
    <property type="match status" value="1"/>
</dbReference>
<organism evidence="3 4">
    <name type="scientific">Mumia zhuanghuii</name>
    <dbReference type="NCBI Taxonomy" id="2585211"/>
    <lineage>
        <taxon>Bacteria</taxon>
        <taxon>Bacillati</taxon>
        <taxon>Actinomycetota</taxon>
        <taxon>Actinomycetes</taxon>
        <taxon>Propionibacteriales</taxon>
        <taxon>Nocardioidaceae</taxon>
        <taxon>Mumia</taxon>
    </lineage>
</organism>
<gene>
    <name evidence="3" type="ORF">FHE65_18865</name>
</gene>
<dbReference type="RefSeq" id="WP_139106413.1">
    <property type="nucleotide sequence ID" value="NZ_VDFR01000083.1"/>
</dbReference>
<comment type="caution">
    <text evidence="3">The sequence shown here is derived from an EMBL/GenBank/DDBJ whole genome shotgun (WGS) entry which is preliminary data.</text>
</comment>
<proteinExistence type="predicted"/>
<accession>A0A5C4MIH8</accession>
<evidence type="ECO:0000256" key="1">
    <source>
        <dbReference type="ARBA" id="ARBA00022676"/>
    </source>
</evidence>
<name>A0A5C4MIH8_9ACTN</name>
<dbReference type="CDD" id="cd06533">
    <property type="entry name" value="Glyco_transf_WecG_TagA"/>
    <property type="match status" value="1"/>
</dbReference>
<evidence type="ECO:0000313" key="3">
    <source>
        <dbReference type="EMBL" id="TNC43192.1"/>
    </source>
</evidence>
<keyword evidence="2 3" id="KW-0808">Transferase</keyword>
<dbReference type="Proteomes" id="UP000306740">
    <property type="component" value="Unassembled WGS sequence"/>
</dbReference>
<keyword evidence="1" id="KW-0328">Glycosyltransferase</keyword>
<dbReference type="PANTHER" id="PTHR34136:SF1">
    <property type="entry name" value="UDP-N-ACETYL-D-MANNOSAMINURONIC ACID TRANSFERASE"/>
    <property type="match status" value="1"/>
</dbReference>
<dbReference type="NCBIfam" id="TIGR00696">
    <property type="entry name" value="wecG_tagA_cpsF"/>
    <property type="match status" value="1"/>
</dbReference>
<reference evidence="3 4" key="1">
    <citation type="submission" date="2019-05" db="EMBL/GenBank/DDBJ databases">
        <title>Mumia sp. nov., isolated from the intestinal contents of plateau pika (Ochotona curzoniae) in the Qinghai-Tibet plateau of China.</title>
        <authorList>
            <person name="Tian Z."/>
        </authorList>
    </citation>
    <scope>NUCLEOTIDE SEQUENCE [LARGE SCALE GENOMIC DNA]</scope>
    <source>
        <strain evidence="4">527</strain>
    </source>
</reference>
<evidence type="ECO:0000256" key="2">
    <source>
        <dbReference type="ARBA" id="ARBA00022679"/>
    </source>
</evidence>
<dbReference type="EMBL" id="VDFR01000083">
    <property type="protein sequence ID" value="TNC43192.1"/>
    <property type="molecule type" value="Genomic_DNA"/>
</dbReference>
<dbReference type="SUPFAM" id="SSF51412">
    <property type="entry name" value="Inosine monophosphate dehydrogenase (IMPDH)"/>
    <property type="match status" value="1"/>
</dbReference>
<protein>
    <submittedName>
        <fullName evidence="3">WecB/TagA/CpsF family glycosyltransferase</fullName>
    </submittedName>
</protein>
<dbReference type="InterPro" id="IPR004629">
    <property type="entry name" value="WecG_TagA_CpsF"/>
</dbReference>
<sequence>MTHPDIPSVPVGPFAVADLTRQDLVRTITELGRGSDQPLVAYALHVGGLNARRDREFVASMERADVIYADGGSVVLAARAAGARSIERAPTTDIGWDLLHALRATTGRRPTVALIGGPQGLAERAAAALEAGADVSVVLTADGYAQDWQPVVEKVCKVDPDMLVVGLGAPREMLWVDQWRTQLPPSIVLTCGGWFGYLAGEEQRAPRLLRRPGLEWIARLAQAPTRLGPRYVRGLWSTLVVTVAARRKRRSK</sequence>
<dbReference type="GO" id="GO:0016758">
    <property type="term" value="F:hexosyltransferase activity"/>
    <property type="evidence" value="ECO:0007669"/>
    <property type="project" value="TreeGrafter"/>
</dbReference>
<dbReference type="AlphaFoldDB" id="A0A5C4MIH8"/>
<dbReference type="PANTHER" id="PTHR34136">
    <property type="match status" value="1"/>
</dbReference>
<evidence type="ECO:0000313" key="4">
    <source>
        <dbReference type="Proteomes" id="UP000306740"/>
    </source>
</evidence>
<dbReference type="OrthoDB" id="9771846at2"/>